<dbReference type="EMBL" id="ML987189">
    <property type="protein sequence ID" value="KAF2255501.1"/>
    <property type="molecule type" value="Genomic_DNA"/>
</dbReference>
<organism evidence="4 5">
    <name type="scientific">Trematosphaeria pertusa</name>
    <dbReference type="NCBI Taxonomy" id="390896"/>
    <lineage>
        <taxon>Eukaryota</taxon>
        <taxon>Fungi</taxon>
        <taxon>Dikarya</taxon>
        <taxon>Ascomycota</taxon>
        <taxon>Pezizomycotina</taxon>
        <taxon>Dothideomycetes</taxon>
        <taxon>Pleosporomycetidae</taxon>
        <taxon>Pleosporales</taxon>
        <taxon>Massarineae</taxon>
        <taxon>Trematosphaeriaceae</taxon>
        <taxon>Trematosphaeria</taxon>
    </lineage>
</organism>
<dbReference type="OrthoDB" id="39591at2759"/>
<gene>
    <name evidence="4" type="ORF">BU26DRAFT_512473</name>
</gene>
<keyword evidence="5" id="KW-1185">Reference proteome</keyword>
<sequence length="1070" mass="116355">MGAVEDAVDAAAHFVSPFLDQASDRHADAGKGGFEARQLVEEALSHLQAINTAEQASDPDAPYDASLVGIMYGLLDLIASLGILPHLSPGVLFNKRPRSVLMPSLSISSRRDELLLSDVTKALIPISEQNGTGVQPLLSQRLLPDIISALAELSFSPHTSEASRSMYKPVYGKVLATTPTSRLLPVLASFLQQDLPPWLRQGLSRELAMVPLRPHGVRHTIEFLSLSYLSKNSQVPQDASGSQAQLPLPLEAITQASKLLVSVPSGMSQDDWFTQLAPQLWTLLDGSEGKELSRAAGQIVAGGILNRKTTGSPGTIGWELFAAPLLKAIHPKVVVGARVRQSTANRVIVSEQDLELSLKRMATIASSYSHAGLIKRLVGPVLLSLWGLFAHATSRPSLDKGWTELPRAIILRYMTVACEPARIDTIADNLFWNGESSWTFAPGSRGGIEIRQRPHDGDDSADMGDILSRIGYLDERVSMLLSLLADANVEDQIAGAIFLQTTRKWLSPGQGTKRSLTQEPDMDPLAMLTYAKLSEAMAATFKANFARSPQHIIELMAQLLQNFVDEHKTKSRSIADANKPSRATLGSLAQPHLGNAAVGSERESEDLVSFALSIFTTVVGSPDFKRTPETSMLFNAVQSSLQYLSQPSHALPVPPLIAHAATNLVQIISPTPVSTPATDPLMQYRVTLKSAFTDLTSPEPPNRTWALSTLRNLIQNPTAFPLIDIPATTQMLLSVSIPDPESYVHLAAMPVLVDLAVRAPNPTIGILIDAFIDVDERSLQLKKEQEIEQALNFRLRVGEVLNDIVLEDRLWVTGRALAARYTSLKLVVEATLSLASRRGQRKQTLAKRMEFVEAERKEQEEGEAAWGGPIPNLLDPEAENLVEQAERDALLKILQGWEETGIEEDVRIRASALSILGSIMEERLGLLSQATVDAGLQMVLMILSVETGEAKGILRRAAVLVVMGLLKGIDAALEGGKESAVGLGMEPAEEVERVVKWVRDEDVDGLVRDHAGSVVEGLETLRMKKLYKIRDGGFRLGPDLGLEGSLRGLGVDRLPGNEKRRRGPIVEEIV</sequence>
<dbReference type="Pfam" id="PF10304">
    <property type="entry name" value="RTP1_C2"/>
    <property type="match status" value="1"/>
</dbReference>
<accession>A0A6A6IY79</accession>
<dbReference type="PANTHER" id="PTHR20959:SF1">
    <property type="entry name" value="TRANSPORT AND GOLGI ORGANIZATION PROTEIN 6 HOMOLOG"/>
    <property type="match status" value="1"/>
</dbReference>
<dbReference type="InterPro" id="IPR039600">
    <property type="entry name" value="TANGO6/Rtp1"/>
</dbReference>
<dbReference type="PANTHER" id="PTHR20959">
    <property type="entry name" value="TRANSPORT AND GOLGI ORGANIZATION PROTEIN 6 FAMILY MEMBER"/>
    <property type="match status" value="1"/>
</dbReference>
<proteinExistence type="inferred from homology"/>
<evidence type="ECO:0000259" key="2">
    <source>
        <dbReference type="Pfam" id="PF10304"/>
    </source>
</evidence>
<reference evidence="4" key="1">
    <citation type="journal article" date="2020" name="Stud. Mycol.">
        <title>101 Dothideomycetes genomes: a test case for predicting lifestyles and emergence of pathogens.</title>
        <authorList>
            <person name="Haridas S."/>
            <person name="Albert R."/>
            <person name="Binder M."/>
            <person name="Bloem J."/>
            <person name="Labutti K."/>
            <person name="Salamov A."/>
            <person name="Andreopoulos B."/>
            <person name="Baker S."/>
            <person name="Barry K."/>
            <person name="Bills G."/>
            <person name="Bluhm B."/>
            <person name="Cannon C."/>
            <person name="Castanera R."/>
            <person name="Culley D."/>
            <person name="Daum C."/>
            <person name="Ezra D."/>
            <person name="Gonzalez J."/>
            <person name="Henrissat B."/>
            <person name="Kuo A."/>
            <person name="Liang C."/>
            <person name="Lipzen A."/>
            <person name="Lutzoni F."/>
            <person name="Magnuson J."/>
            <person name="Mondo S."/>
            <person name="Nolan M."/>
            <person name="Ohm R."/>
            <person name="Pangilinan J."/>
            <person name="Park H.-J."/>
            <person name="Ramirez L."/>
            <person name="Alfaro M."/>
            <person name="Sun H."/>
            <person name="Tritt A."/>
            <person name="Yoshinaga Y."/>
            <person name="Zwiers L.-H."/>
            <person name="Turgeon B."/>
            <person name="Goodwin S."/>
            <person name="Spatafora J."/>
            <person name="Crous P."/>
            <person name="Grigoriev I."/>
        </authorList>
    </citation>
    <scope>NUCLEOTIDE SEQUENCE</scope>
    <source>
        <strain evidence="4">CBS 122368</strain>
    </source>
</reference>
<dbReference type="GO" id="GO:0009306">
    <property type="term" value="P:protein secretion"/>
    <property type="evidence" value="ECO:0007669"/>
    <property type="project" value="TreeGrafter"/>
</dbReference>
<evidence type="ECO:0000259" key="3">
    <source>
        <dbReference type="Pfam" id="PF10363"/>
    </source>
</evidence>
<evidence type="ECO:0000313" key="5">
    <source>
        <dbReference type="Proteomes" id="UP000800094"/>
    </source>
</evidence>
<protein>
    <recommendedName>
        <fullName evidence="6">RNA polymerase II assembly factor Rtp1 C-terminal domain-containing protein</fullName>
    </recommendedName>
</protein>
<dbReference type="GeneID" id="54580714"/>
<evidence type="ECO:0008006" key="6">
    <source>
        <dbReference type="Google" id="ProtNLM"/>
    </source>
</evidence>
<dbReference type="InterPro" id="IPR016024">
    <property type="entry name" value="ARM-type_fold"/>
</dbReference>
<dbReference type="AlphaFoldDB" id="A0A6A6IY79"/>
<evidence type="ECO:0000256" key="1">
    <source>
        <dbReference type="ARBA" id="ARBA00005724"/>
    </source>
</evidence>
<name>A0A6A6IY79_9PLEO</name>
<dbReference type="SUPFAM" id="SSF48371">
    <property type="entry name" value="ARM repeat"/>
    <property type="match status" value="2"/>
</dbReference>
<comment type="similarity">
    <text evidence="1">Belongs to the Tango6 family.</text>
</comment>
<dbReference type="InterPro" id="IPR019451">
    <property type="entry name" value="Rtp1_C1"/>
</dbReference>
<dbReference type="Proteomes" id="UP000800094">
    <property type="component" value="Unassembled WGS sequence"/>
</dbReference>
<dbReference type="InterPro" id="IPR019414">
    <property type="entry name" value="Rtp1_C2"/>
</dbReference>
<feature type="domain" description="RNA polymerase II assembly factor Rtp1 C-terminal" evidence="3">
    <location>
        <begin position="689"/>
        <end position="805"/>
    </location>
</feature>
<feature type="domain" description="RNA polymerase II assembly factor Rtp1 C-terminal" evidence="2">
    <location>
        <begin position="989"/>
        <end position="1020"/>
    </location>
</feature>
<evidence type="ECO:0000313" key="4">
    <source>
        <dbReference type="EMBL" id="KAF2255501.1"/>
    </source>
</evidence>
<dbReference type="Pfam" id="PF10363">
    <property type="entry name" value="RTP1_C1"/>
    <property type="match status" value="1"/>
</dbReference>
<dbReference type="RefSeq" id="XP_033690505.1">
    <property type="nucleotide sequence ID" value="XM_033827384.1"/>
</dbReference>